<feature type="region of interest" description="Disordered" evidence="1">
    <location>
        <begin position="1"/>
        <end position="166"/>
    </location>
</feature>
<accession>A0A0R3NVZ0</accession>
<reference evidence="2" key="4">
    <citation type="submission" date="2015-11" db="EMBL/GenBank/DDBJ databases">
        <authorList>
            <consortium name="FlyBase"/>
        </authorList>
    </citation>
    <scope>NUCLEOTIDE SEQUENCE</scope>
    <source>
        <strain evidence="2">MV2-25</strain>
    </source>
</reference>
<evidence type="ECO:0000256" key="1">
    <source>
        <dbReference type="SAM" id="MobiDB-lite"/>
    </source>
</evidence>
<feature type="region of interest" description="Disordered" evidence="1">
    <location>
        <begin position="180"/>
        <end position="229"/>
    </location>
</feature>
<organism evidence="2">
    <name type="scientific">Drosophila pseudoobscura pseudoobscura</name>
    <name type="common">Fruit fly</name>
    <dbReference type="NCBI Taxonomy" id="46245"/>
    <lineage>
        <taxon>Eukaryota</taxon>
        <taxon>Metazoa</taxon>
        <taxon>Ecdysozoa</taxon>
        <taxon>Arthropoda</taxon>
        <taxon>Hexapoda</taxon>
        <taxon>Insecta</taxon>
        <taxon>Pterygota</taxon>
        <taxon>Neoptera</taxon>
        <taxon>Endopterygota</taxon>
        <taxon>Diptera</taxon>
        <taxon>Brachycera</taxon>
        <taxon>Muscomorpha</taxon>
        <taxon>Ephydroidea</taxon>
        <taxon>Drosophilidae</taxon>
        <taxon>Drosophila</taxon>
        <taxon>Sophophora</taxon>
    </lineage>
</organism>
<dbReference type="EMBL" id="CH475754">
    <property type="protein sequence ID" value="KRT05291.1"/>
    <property type="molecule type" value="Genomic_DNA"/>
</dbReference>
<sequence length="229" mass="25373">MGDMQRASRSRSPKLQLLASPLVSTAGPTGPTMSPVVSPGYTDAGSDLEREEPRISKREEPHTGKREEPRTSKREERPERGRRGRTTRKEEPSERASKRAFTRSTRTAREEESSARTRGRSTARQRDQRPTDPQVEERQPTPIETAVKEPQATPADATEDNAAAEARRLAEWHRRFALAAATEERRQRCVGGRPGAGKEAEGHAGGREGGARSGGRAPQTRRRAPMEVH</sequence>
<reference evidence="2" key="1">
    <citation type="journal article" date="2005" name="Genome Res.">
        <title>Comparative genome sequencing of Drosophila pseudoobscura: chromosomal, gene, and cis-element evolution.</title>
        <authorList>
            <person name="Richards S."/>
            <person name="Liu Y."/>
            <person name="Bettencourt B.R."/>
            <person name="Hradecky P."/>
            <person name="Letovsky S."/>
            <person name="Nielsen R."/>
            <person name="Thornton K."/>
            <person name="Hubisz M.J."/>
            <person name="Chen R."/>
            <person name="Meisel R.P."/>
            <person name="Couronne O."/>
            <person name="Hua S."/>
            <person name="Smith M.A."/>
            <person name="Zhang P."/>
            <person name="Liu J."/>
            <person name="Bussemaker H.J."/>
            <person name="van Batenburg M.F."/>
            <person name="Howells S.L."/>
            <person name="Scherer S.E."/>
            <person name="Sodergren E."/>
            <person name="Matthews B.B."/>
            <person name="Crosby M.A."/>
            <person name="Schroeder A.J."/>
            <person name="Ortiz-Barrientos D."/>
            <person name="Rives C.M."/>
            <person name="Metzker M.L."/>
            <person name="Muzny D.M."/>
            <person name="Scott G."/>
            <person name="Steffen D."/>
            <person name="Wheeler D.A."/>
            <person name="Worley K.C."/>
            <person name="Havlak P."/>
            <person name="Durbin K.J."/>
            <person name="Egan A."/>
            <person name="Gill R."/>
            <person name="Hume J."/>
            <person name="Morgan M.B."/>
            <person name="Miner G."/>
            <person name="Hamilton C."/>
            <person name="Huang Y."/>
            <person name="Waldron L."/>
            <person name="Verduzco D."/>
            <person name="Clerc-Blankenburg K.P."/>
            <person name="Dubchak I."/>
            <person name="Noor M.A."/>
            <person name="Anderson W."/>
            <person name="White K.P."/>
            <person name="Clark A.G."/>
            <person name="Schaeffer S.W."/>
            <person name="Gelbart W."/>
            <person name="Weinstock G.M."/>
            <person name="Gibbs R.A."/>
        </authorList>
    </citation>
    <scope>NUCLEOTIDE SEQUENCE [LARGE SCALE GENOMIC DNA]</scope>
    <source>
        <strain evidence="2">MV2-25</strain>
    </source>
</reference>
<feature type="compositionally biased region" description="Low complexity" evidence="1">
    <location>
        <begin position="152"/>
        <end position="164"/>
    </location>
</feature>
<reference evidence="2" key="3">
    <citation type="journal article" date="2012" name="PLoS ONE">
        <title>Mind the gap: upgrading genomes with Pacific Biosciences RS long-read sequencing technology.</title>
        <authorList>
            <person name="English A.C."/>
            <person name="Richards S."/>
            <person name="Han Y."/>
            <person name="Wang M."/>
            <person name="Vee V."/>
            <person name="Qu J."/>
            <person name="Qin X."/>
            <person name="Muzny D.M."/>
            <person name="Reid J.G."/>
            <person name="Worley K.C."/>
            <person name="Gibbs R.A."/>
        </authorList>
    </citation>
    <scope>NUCLEOTIDE SEQUENCE</scope>
    <source>
        <strain evidence="2">MV2-25</strain>
    </source>
</reference>
<dbReference type="AlphaFoldDB" id="A0A0R3NVZ0"/>
<dbReference type="STRING" id="46245.A0A0R3NVZ0"/>
<gene>
    <name evidence="2" type="primary">Dpse\GA30962</name>
    <name evidence="2" type="ORF">Dpse_GA30962</name>
</gene>
<reference evidence="2" key="2">
    <citation type="journal article" date="2007" name="Nature">
        <title>Evolution of genes and genomes on the Drosophila phylogeny.</title>
        <authorList>
            <consortium name="Drosophila 12 Genomes Consortium"/>
            <person name="Clark A.G."/>
            <person name="Eisen M.B."/>
            <person name="Smith D.R."/>
            <person name="Bergman C.M."/>
            <person name="Oliver B."/>
            <person name="Markow T.A."/>
            <person name="Kaufman T.C."/>
            <person name="Kellis M."/>
            <person name="Gelbart W."/>
            <person name="Iyer V.N."/>
            <person name="Pollard D.A."/>
            <person name="Sackton T.B."/>
            <person name="Larracuente A.M."/>
            <person name="Singh N.D."/>
            <person name="Abad J.P."/>
            <person name="Abt D.N."/>
            <person name="Adryan B."/>
            <person name="Aguade M."/>
            <person name="Akashi H."/>
            <person name="Anderson W.W."/>
            <person name="Aquadro C.F."/>
            <person name="Ardell D.H."/>
            <person name="Arguello R."/>
            <person name="Artieri C.G."/>
            <person name="Barbash D.A."/>
            <person name="Barker D."/>
            <person name="Barsanti P."/>
            <person name="Batterham P."/>
            <person name="Batzoglou S."/>
            <person name="Begun D."/>
            <person name="Bhutkar A."/>
            <person name="Blanco E."/>
            <person name="Bosak S.A."/>
            <person name="Bradley R.K."/>
            <person name="Brand A.D."/>
            <person name="Brent M.R."/>
            <person name="Brooks A.N."/>
            <person name="Brown R.H."/>
            <person name="Butlin R.K."/>
            <person name="Caggese C."/>
            <person name="Calvi B.R."/>
            <person name="Bernardo de Carvalho A."/>
            <person name="Caspi A."/>
            <person name="Castrezana S."/>
            <person name="Celniker S.E."/>
            <person name="Chang J.L."/>
            <person name="Chapple C."/>
            <person name="Chatterji S."/>
            <person name="Chinwalla A."/>
            <person name="Civetta A."/>
            <person name="Clifton S.W."/>
            <person name="Comeron J.M."/>
            <person name="Costello J.C."/>
            <person name="Coyne J.A."/>
            <person name="Daub J."/>
            <person name="David R.G."/>
            <person name="Delcher A.L."/>
            <person name="Delehaunty K."/>
            <person name="Do C.B."/>
            <person name="Ebling H."/>
            <person name="Edwards K."/>
            <person name="Eickbush T."/>
            <person name="Evans J.D."/>
            <person name="Filipski A."/>
            <person name="Findeiss S."/>
            <person name="Freyhult E."/>
            <person name="Fulton L."/>
            <person name="Fulton R."/>
            <person name="Garcia A.C."/>
            <person name="Gardiner A."/>
            <person name="Garfield D.A."/>
            <person name="Garvin B.E."/>
            <person name="Gibson G."/>
            <person name="Gilbert D."/>
            <person name="Gnerre S."/>
            <person name="Godfrey J."/>
            <person name="Good R."/>
            <person name="Gotea V."/>
            <person name="Gravely B."/>
            <person name="Greenberg A.J."/>
            <person name="Griffiths-Jones S."/>
            <person name="Gross S."/>
            <person name="Guigo R."/>
            <person name="Gustafson E.A."/>
            <person name="Haerty W."/>
            <person name="Hahn M.W."/>
            <person name="Halligan D.L."/>
            <person name="Halpern A.L."/>
            <person name="Halter G.M."/>
            <person name="Han M.V."/>
            <person name="Heger A."/>
            <person name="Hillier L."/>
            <person name="Hinrichs A.S."/>
            <person name="Holmes I."/>
            <person name="Hoskins R.A."/>
            <person name="Hubisz M.J."/>
            <person name="Hultmark D."/>
            <person name="Huntley M.A."/>
            <person name="Jaffe D.B."/>
            <person name="Jagadeeshan S."/>
            <person name="Jeck W.R."/>
            <person name="Johnson J."/>
            <person name="Jones C.D."/>
            <person name="Jordan W.C."/>
            <person name="Karpen G.H."/>
            <person name="Kataoka E."/>
            <person name="Keightley P.D."/>
            <person name="Kheradpour P."/>
            <person name="Kirkness E.F."/>
            <person name="Koerich L.B."/>
            <person name="Kristiansen K."/>
            <person name="Kudrna D."/>
            <person name="Kulathinal R.J."/>
            <person name="Kumar S."/>
            <person name="Kwok R."/>
            <person name="Lander E."/>
            <person name="Langley C.H."/>
            <person name="Lapoint R."/>
            <person name="Lazzaro B.P."/>
            <person name="Lee S.J."/>
            <person name="Levesque L."/>
            <person name="Li R."/>
            <person name="Lin C.F."/>
            <person name="Lin M.F."/>
            <person name="Lindblad-Toh K."/>
            <person name="Llopart A."/>
            <person name="Long M."/>
            <person name="Low L."/>
            <person name="Lozovsky E."/>
            <person name="Lu J."/>
            <person name="Luo M."/>
            <person name="Machado C.A."/>
            <person name="Makalowski W."/>
            <person name="Marzo M."/>
            <person name="Matsuda M."/>
            <person name="Matzkin L."/>
            <person name="McAllister B."/>
            <person name="McBride C.S."/>
            <person name="McKernan B."/>
            <person name="McKernan K."/>
            <person name="Mendez-Lago M."/>
            <person name="Minx P."/>
            <person name="Mollenhauer M.U."/>
            <person name="Montooth K."/>
            <person name="Mount S.M."/>
            <person name="Mu X."/>
            <person name="Myers E."/>
            <person name="Negre B."/>
            <person name="Newfeld S."/>
            <person name="Nielsen R."/>
            <person name="Noor M.A."/>
            <person name="O'Grady P."/>
            <person name="Pachter L."/>
            <person name="Papaceit M."/>
            <person name="Parisi M.J."/>
            <person name="Parisi M."/>
            <person name="Parts L."/>
            <person name="Pedersen J.S."/>
            <person name="Pesole G."/>
            <person name="Phillippy A.M."/>
            <person name="Ponting C.P."/>
            <person name="Pop M."/>
            <person name="Porcelli D."/>
            <person name="Powell J.R."/>
            <person name="Prohaska S."/>
            <person name="Pruitt K."/>
            <person name="Puig M."/>
            <person name="Quesneville H."/>
            <person name="Ram K.R."/>
            <person name="Rand D."/>
            <person name="Rasmussen M.D."/>
            <person name="Reed L.K."/>
            <person name="Reenan R."/>
            <person name="Reily A."/>
            <person name="Remington K.A."/>
            <person name="Rieger T.T."/>
            <person name="Ritchie M.G."/>
            <person name="Robin C."/>
            <person name="Rogers Y.H."/>
            <person name="Rohde C."/>
            <person name="Rozas J."/>
            <person name="Rubenfield M.J."/>
            <person name="Ruiz A."/>
            <person name="Russo S."/>
            <person name="Salzberg S.L."/>
            <person name="Sanchez-Gracia A."/>
            <person name="Saranga D.J."/>
            <person name="Sato H."/>
            <person name="Schaeffer S.W."/>
            <person name="Schatz M.C."/>
            <person name="Schlenke T."/>
            <person name="Schwartz R."/>
            <person name="Segarra C."/>
            <person name="Singh R.S."/>
            <person name="Sirot L."/>
            <person name="Sirota M."/>
            <person name="Sisneros N.B."/>
            <person name="Smith C.D."/>
            <person name="Smith T.F."/>
            <person name="Spieth J."/>
            <person name="Stage D.E."/>
            <person name="Stark A."/>
            <person name="Stephan W."/>
            <person name="Strausberg R.L."/>
            <person name="Strempel S."/>
            <person name="Sturgill D."/>
            <person name="Sutton G."/>
            <person name="Sutton G.G."/>
            <person name="Tao W."/>
            <person name="Teichmann S."/>
            <person name="Tobari Y.N."/>
            <person name="Tomimura Y."/>
            <person name="Tsolas J.M."/>
            <person name="Valente V.L."/>
            <person name="Venter E."/>
            <person name="Venter J.C."/>
            <person name="Vicario S."/>
            <person name="Vieira F.G."/>
            <person name="Vilella A.J."/>
            <person name="Villasante A."/>
            <person name="Walenz B."/>
            <person name="Wang J."/>
            <person name="Wasserman M."/>
            <person name="Watts T."/>
            <person name="Wilson D."/>
            <person name="Wilson R.K."/>
            <person name="Wing R.A."/>
            <person name="Wolfner M.F."/>
            <person name="Wong A."/>
            <person name="Wong G.K."/>
            <person name="Wu C.I."/>
            <person name="Wu G."/>
            <person name="Yamamoto D."/>
            <person name="Yang H.P."/>
            <person name="Yang S.P."/>
            <person name="Yorke J.A."/>
            <person name="Yoshida K."/>
            <person name="Zdobnov E."/>
            <person name="Zhang P."/>
            <person name="Zhang Y."/>
            <person name="Zimin A.V."/>
            <person name="Baldwin J."/>
            <person name="Abdouelleil A."/>
            <person name="Abdulkadir J."/>
            <person name="Abebe A."/>
            <person name="Abera B."/>
            <person name="Abreu J."/>
            <person name="Acer S.C."/>
            <person name="Aftuck L."/>
            <person name="Alexander A."/>
            <person name="An P."/>
            <person name="Anderson E."/>
            <person name="Anderson S."/>
            <person name="Arachi H."/>
            <person name="Azer M."/>
            <person name="Bachantsang P."/>
            <person name="Barry A."/>
            <person name="Bayul T."/>
            <person name="Berlin A."/>
            <person name="Bessette D."/>
            <person name="Bloom T."/>
            <person name="Blye J."/>
            <person name="Boguslavskiy L."/>
            <person name="Bonnet C."/>
            <person name="Boukhgalter B."/>
            <person name="Bourzgui I."/>
            <person name="Brown A."/>
            <person name="Cahill P."/>
            <person name="Channer S."/>
            <person name="Cheshatsang Y."/>
            <person name="Chuda L."/>
            <person name="Citroen M."/>
            <person name="Collymore A."/>
            <person name="Cooke P."/>
            <person name="Costello M."/>
            <person name="D'Aco K."/>
            <person name="Daza R."/>
            <person name="De Haan G."/>
            <person name="DeGray S."/>
            <person name="DeMaso C."/>
            <person name="Dhargay N."/>
            <person name="Dooley K."/>
            <person name="Dooley E."/>
            <person name="Doricent M."/>
            <person name="Dorje P."/>
            <person name="Dorjee K."/>
            <person name="Dupes A."/>
            <person name="Elong R."/>
            <person name="Falk J."/>
            <person name="Farina A."/>
            <person name="Faro S."/>
            <person name="Ferguson D."/>
            <person name="Fisher S."/>
            <person name="Foley C.D."/>
            <person name="Franke A."/>
            <person name="Friedrich D."/>
            <person name="Gadbois L."/>
            <person name="Gearin G."/>
            <person name="Gearin C.R."/>
            <person name="Giannoukos G."/>
            <person name="Goode T."/>
            <person name="Graham J."/>
            <person name="Grandbois E."/>
            <person name="Grewal S."/>
            <person name="Gyaltsen K."/>
            <person name="Hafez N."/>
            <person name="Hagos B."/>
            <person name="Hall J."/>
            <person name="Henson C."/>
            <person name="Hollinger A."/>
            <person name="Honan T."/>
            <person name="Huard M.D."/>
            <person name="Hughes L."/>
            <person name="Hurhula B."/>
            <person name="Husby M.E."/>
            <person name="Kamat A."/>
            <person name="Kanga B."/>
            <person name="Kashin S."/>
            <person name="Khazanovich D."/>
            <person name="Kisner P."/>
            <person name="Lance K."/>
            <person name="Lara M."/>
            <person name="Lee W."/>
            <person name="Lennon N."/>
            <person name="Letendre F."/>
            <person name="LeVine R."/>
            <person name="Lipovsky A."/>
            <person name="Liu X."/>
            <person name="Liu J."/>
            <person name="Liu S."/>
            <person name="Lokyitsang T."/>
            <person name="Lokyitsang Y."/>
            <person name="Lubonja R."/>
            <person name="Lui A."/>
            <person name="MacDonald P."/>
            <person name="Magnisalis V."/>
            <person name="Maru K."/>
            <person name="Matthews C."/>
            <person name="McCusker W."/>
            <person name="McDonough S."/>
            <person name="Mehta T."/>
            <person name="Meldrim J."/>
            <person name="Meneus L."/>
            <person name="Mihai O."/>
            <person name="Mihalev A."/>
            <person name="Mihova T."/>
            <person name="Mittelman R."/>
            <person name="Mlenga V."/>
            <person name="Montmayeur A."/>
            <person name="Mulrain L."/>
            <person name="Navidi A."/>
            <person name="Naylor J."/>
            <person name="Negash T."/>
            <person name="Nguyen T."/>
            <person name="Nguyen N."/>
            <person name="Nicol R."/>
            <person name="Norbu C."/>
            <person name="Norbu N."/>
            <person name="Novod N."/>
            <person name="O'Neill B."/>
            <person name="Osman S."/>
            <person name="Markiewicz E."/>
            <person name="Oyono O.L."/>
            <person name="Patti C."/>
            <person name="Phunkhang P."/>
            <person name="Pierre F."/>
            <person name="Priest M."/>
            <person name="Raghuraman S."/>
            <person name="Rege F."/>
            <person name="Reyes R."/>
            <person name="Rise C."/>
            <person name="Rogov P."/>
            <person name="Ross K."/>
            <person name="Ryan E."/>
            <person name="Settipalli S."/>
            <person name="Shea T."/>
            <person name="Sherpa N."/>
            <person name="Shi L."/>
            <person name="Shih D."/>
            <person name="Sparrow T."/>
            <person name="Spaulding J."/>
            <person name="Stalker J."/>
            <person name="Stange-Thomann N."/>
            <person name="Stavropoulos S."/>
            <person name="Stone C."/>
            <person name="Strader C."/>
            <person name="Tesfaye S."/>
            <person name="Thomson T."/>
            <person name="Thoulutsang Y."/>
            <person name="Thoulutsang D."/>
            <person name="Topham K."/>
            <person name="Topping I."/>
            <person name="Tsamla T."/>
            <person name="Vassiliev H."/>
            <person name="Vo A."/>
            <person name="Wangchuk T."/>
            <person name="Wangdi T."/>
            <person name="Weiand M."/>
            <person name="Wilkinson J."/>
            <person name="Wilson A."/>
            <person name="Yadav S."/>
            <person name="Young G."/>
            <person name="Yu Q."/>
            <person name="Zembek L."/>
            <person name="Zhong D."/>
            <person name="Zimmer A."/>
            <person name="Zwirko Z."/>
            <person name="Jaffe D.B."/>
            <person name="Alvarez P."/>
            <person name="Brockman W."/>
            <person name="Butler J."/>
            <person name="Chin C."/>
            <person name="Gnerre S."/>
            <person name="Grabherr M."/>
            <person name="Kleber M."/>
            <person name="Mauceli E."/>
            <person name="MacCallum I."/>
        </authorList>
    </citation>
    <scope>NUCLEOTIDE SEQUENCE [LARGE SCALE GENOMIC DNA]</scope>
    <source>
        <strain evidence="2">MV2-25</strain>
    </source>
</reference>
<name>A0A0R3NVZ0_DROPS</name>
<protein>
    <submittedName>
        <fullName evidence="2">Uncharacterized protein</fullName>
    </submittedName>
</protein>
<feature type="compositionally biased region" description="Basic and acidic residues" evidence="1">
    <location>
        <begin position="47"/>
        <end position="97"/>
    </location>
</feature>
<feature type="compositionally biased region" description="Basic and acidic residues" evidence="1">
    <location>
        <begin position="196"/>
        <end position="210"/>
    </location>
</feature>
<proteinExistence type="predicted"/>
<evidence type="ECO:0000313" key="2">
    <source>
        <dbReference type="EMBL" id="KRT05291.1"/>
    </source>
</evidence>
<feature type="compositionally biased region" description="Basic and acidic residues" evidence="1">
    <location>
        <begin position="124"/>
        <end position="139"/>
    </location>
</feature>